<gene>
    <name evidence="1" type="ORF">DPMN_148926</name>
</gene>
<accession>A0A9D4FCQ1</accession>
<dbReference type="AlphaFoldDB" id="A0A9D4FCQ1"/>
<evidence type="ECO:0000313" key="1">
    <source>
        <dbReference type="EMBL" id="KAH3795376.1"/>
    </source>
</evidence>
<dbReference type="EMBL" id="JAIWYP010000007">
    <property type="protein sequence ID" value="KAH3795376.1"/>
    <property type="molecule type" value="Genomic_DNA"/>
</dbReference>
<reference evidence="1" key="2">
    <citation type="submission" date="2020-11" db="EMBL/GenBank/DDBJ databases">
        <authorList>
            <person name="McCartney M.A."/>
            <person name="Auch B."/>
            <person name="Kono T."/>
            <person name="Mallez S."/>
            <person name="Becker A."/>
            <person name="Gohl D.M."/>
            <person name="Silverstein K.A.T."/>
            <person name="Koren S."/>
            <person name="Bechman K.B."/>
            <person name="Herman A."/>
            <person name="Abrahante J.E."/>
            <person name="Garbe J."/>
        </authorList>
    </citation>
    <scope>NUCLEOTIDE SEQUENCE</scope>
    <source>
        <strain evidence="1">Duluth1</strain>
        <tissue evidence="1">Whole animal</tissue>
    </source>
</reference>
<sequence>MISRKTYRCRIGYFRTVGYTGPVAVKGREQVFHGDLWSQNDLRFIVTMAGIVYGIAQILPLSVIQIQLLISGLEPNPGPLTANSKVIEMNTDILESSDVGKRTRSGYTNLVKRPVGPVNKLSYTHSSLIVALSHV</sequence>
<comment type="caution">
    <text evidence="1">The sequence shown here is derived from an EMBL/GenBank/DDBJ whole genome shotgun (WGS) entry which is preliminary data.</text>
</comment>
<name>A0A9D4FCQ1_DREPO</name>
<keyword evidence="2" id="KW-1185">Reference proteome</keyword>
<reference evidence="1" key="1">
    <citation type="journal article" date="2019" name="bioRxiv">
        <title>The Genome of the Zebra Mussel, Dreissena polymorpha: A Resource for Invasive Species Research.</title>
        <authorList>
            <person name="McCartney M.A."/>
            <person name="Auch B."/>
            <person name="Kono T."/>
            <person name="Mallez S."/>
            <person name="Zhang Y."/>
            <person name="Obille A."/>
            <person name="Becker A."/>
            <person name="Abrahante J.E."/>
            <person name="Garbe J."/>
            <person name="Badalamenti J.P."/>
            <person name="Herman A."/>
            <person name="Mangelson H."/>
            <person name="Liachko I."/>
            <person name="Sullivan S."/>
            <person name="Sone E.D."/>
            <person name="Koren S."/>
            <person name="Silverstein K.A.T."/>
            <person name="Beckman K.B."/>
            <person name="Gohl D.M."/>
        </authorList>
    </citation>
    <scope>NUCLEOTIDE SEQUENCE</scope>
    <source>
        <strain evidence="1">Duluth1</strain>
        <tissue evidence="1">Whole animal</tissue>
    </source>
</reference>
<dbReference type="Proteomes" id="UP000828390">
    <property type="component" value="Unassembled WGS sequence"/>
</dbReference>
<protein>
    <submittedName>
        <fullName evidence="1">Uncharacterized protein</fullName>
    </submittedName>
</protein>
<proteinExistence type="predicted"/>
<evidence type="ECO:0000313" key="2">
    <source>
        <dbReference type="Proteomes" id="UP000828390"/>
    </source>
</evidence>
<organism evidence="1 2">
    <name type="scientific">Dreissena polymorpha</name>
    <name type="common">Zebra mussel</name>
    <name type="synonym">Mytilus polymorpha</name>
    <dbReference type="NCBI Taxonomy" id="45954"/>
    <lineage>
        <taxon>Eukaryota</taxon>
        <taxon>Metazoa</taxon>
        <taxon>Spiralia</taxon>
        <taxon>Lophotrochozoa</taxon>
        <taxon>Mollusca</taxon>
        <taxon>Bivalvia</taxon>
        <taxon>Autobranchia</taxon>
        <taxon>Heteroconchia</taxon>
        <taxon>Euheterodonta</taxon>
        <taxon>Imparidentia</taxon>
        <taxon>Neoheterodontei</taxon>
        <taxon>Myida</taxon>
        <taxon>Dreissenoidea</taxon>
        <taxon>Dreissenidae</taxon>
        <taxon>Dreissena</taxon>
    </lineage>
</organism>